<dbReference type="GO" id="GO:0005886">
    <property type="term" value="C:plasma membrane"/>
    <property type="evidence" value="ECO:0007669"/>
    <property type="project" value="UniProtKB-SubCell"/>
</dbReference>
<dbReference type="PANTHER" id="PTHR43744">
    <property type="entry name" value="ABC TRANSPORTER PERMEASE PROTEIN MG189-RELATED-RELATED"/>
    <property type="match status" value="1"/>
</dbReference>
<feature type="transmembrane region" description="Helical" evidence="7">
    <location>
        <begin position="205"/>
        <end position="227"/>
    </location>
</feature>
<dbReference type="InterPro" id="IPR035906">
    <property type="entry name" value="MetI-like_sf"/>
</dbReference>
<gene>
    <name evidence="9" type="ORF">JM64_05330</name>
</gene>
<dbReference type="Gene3D" id="1.10.3720.10">
    <property type="entry name" value="MetI-like"/>
    <property type="match status" value="1"/>
</dbReference>
<dbReference type="InterPro" id="IPR000515">
    <property type="entry name" value="MetI-like"/>
</dbReference>
<name>A0A172T3A0_FERPE</name>
<dbReference type="PANTHER" id="PTHR43744:SF12">
    <property type="entry name" value="ABC TRANSPORTER PERMEASE PROTEIN MG189-RELATED"/>
    <property type="match status" value="1"/>
</dbReference>
<evidence type="ECO:0000313" key="9">
    <source>
        <dbReference type="EMBL" id="ANE41450.1"/>
    </source>
</evidence>
<keyword evidence="6 7" id="KW-0472">Membrane</keyword>
<evidence type="ECO:0000313" key="10">
    <source>
        <dbReference type="Proteomes" id="UP000077096"/>
    </source>
</evidence>
<organism evidence="9 10">
    <name type="scientific">Fervidobacterium pennivorans</name>
    <dbReference type="NCBI Taxonomy" id="93466"/>
    <lineage>
        <taxon>Bacteria</taxon>
        <taxon>Thermotogati</taxon>
        <taxon>Thermotogota</taxon>
        <taxon>Thermotogae</taxon>
        <taxon>Thermotogales</taxon>
        <taxon>Fervidobacteriaceae</taxon>
        <taxon>Fervidobacterium</taxon>
    </lineage>
</organism>
<keyword evidence="2 7" id="KW-0813">Transport</keyword>
<evidence type="ECO:0000256" key="4">
    <source>
        <dbReference type="ARBA" id="ARBA00022692"/>
    </source>
</evidence>
<evidence type="ECO:0000256" key="3">
    <source>
        <dbReference type="ARBA" id="ARBA00022475"/>
    </source>
</evidence>
<evidence type="ECO:0000256" key="2">
    <source>
        <dbReference type="ARBA" id="ARBA00022448"/>
    </source>
</evidence>
<reference evidence="9 10" key="1">
    <citation type="submission" date="2014-08" db="EMBL/GenBank/DDBJ databases">
        <title>Fervidobacterium pennivorans DYC genome.</title>
        <authorList>
            <person name="Wushke S."/>
        </authorList>
    </citation>
    <scope>NUCLEOTIDE SEQUENCE [LARGE SCALE GENOMIC DNA]</scope>
    <source>
        <strain evidence="9 10">DYC</strain>
    </source>
</reference>
<evidence type="ECO:0000256" key="1">
    <source>
        <dbReference type="ARBA" id="ARBA00004651"/>
    </source>
</evidence>
<dbReference type="KEGG" id="fng:JM64_05330"/>
<feature type="transmembrane region" description="Helical" evidence="7">
    <location>
        <begin position="12"/>
        <end position="36"/>
    </location>
</feature>
<sequence>MEGSVRSVSKTSVIISYIILISYAIATLFPFTWALLVSLTPITYTDAQGVEKGINIFDWPPRIRLFPKPSAFGAPLTFQNYKLIFEVVPLYKRWLMNTIIYAGLLTVGNIILNSLGGYAFARLNFPLKNFWFTMFLATMMVPGQVTLIPQYNLLVKYGLVNTYTGLFLPKLTNVFGLFLMRQFFLNFPKELEEAARIDGSGILRTYFKIVLPNALPALSALAIYTFLGAWNDFQWPLIIMSNKEMYTLTLGLNFFKTSYYTYWQYMMAASIFMTLPMLIIFLSFQRYFIETGKAVAIKG</sequence>
<keyword evidence="5 7" id="KW-1133">Transmembrane helix</keyword>
<feature type="transmembrane region" description="Helical" evidence="7">
    <location>
        <begin position="99"/>
        <end position="121"/>
    </location>
</feature>
<dbReference type="OrthoDB" id="37175at2"/>
<dbReference type="AlphaFoldDB" id="A0A172T3A0"/>
<dbReference type="PROSITE" id="PS50928">
    <property type="entry name" value="ABC_TM1"/>
    <property type="match status" value="1"/>
</dbReference>
<dbReference type="Proteomes" id="UP000077096">
    <property type="component" value="Chromosome"/>
</dbReference>
<dbReference type="EMBL" id="CP011393">
    <property type="protein sequence ID" value="ANE41450.1"/>
    <property type="molecule type" value="Genomic_DNA"/>
</dbReference>
<dbReference type="PATRIC" id="fig|93466.3.peg.1129"/>
<dbReference type="GO" id="GO:0055085">
    <property type="term" value="P:transmembrane transport"/>
    <property type="evidence" value="ECO:0007669"/>
    <property type="project" value="InterPro"/>
</dbReference>
<feature type="transmembrane region" description="Helical" evidence="7">
    <location>
        <begin position="130"/>
        <end position="151"/>
    </location>
</feature>
<keyword evidence="4 7" id="KW-0812">Transmembrane</keyword>
<proteinExistence type="inferred from homology"/>
<evidence type="ECO:0000256" key="7">
    <source>
        <dbReference type="RuleBase" id="RU363032"/>
    </source>
</evidence>
<dbReference type="Pfam" id="PF00528">
    <property type="entry name" value="BPD_transp_1"/>
    <property type="match status" value="1"/>
</dbReference>
<dbReference type="SUPFAM" id="SSF161098">
    <property type="entry name" value="MetI-like"/>
    <property type="match status" value="1"/>
</dbReference>
<feature type="domain" description="ABC transmembrane type-1" evidence="8">
    <location>
        <begin position="95"/>
        <end position="284"/>
    </location>
</feature>
<accession>A0A172T3A0</accession>
<keyword evidence="3" id="KW-1003">Cell membrane</keyword>
<protein>
    <submittedName>
        <fullName evidence="9">ABC transporter permease</fullName>
    </submittedName>
</protein>
<evidence type="ECO:0000256" key="6">
    <source>
        <dbReference type="ARBA" id="ARBA00023136"/>
    </source>
</evidence>
<evidence type="ECO:0000256" key="5">
    <source>
        <dbReference type="ARBA" id="ARBA00022989"/>
    </source>
</evidence>
<evidence type="ECO:0000259" key="8">
    <source>
        <dbReference type="PROSITE" id="PS50928"/>
    </source>
</evidence>
<feature type="transmembrane region" description="Helical" evidence="7">
    <location>
        <begin position="163"/>
        <end position="184"/>
    </location>
</feature>
<dbReference type="CDD" id="cd06261">
    <property type="entry name" value="TM_PBP2"/>
    <property type="match status" value="1"/>
</dbReference>
<comment type="subcellular location">
    <subcellularLocation>
        <location evidence="1 7">Cell membrane</location>
        <topology evidence="1 7">Multi-pass membrane protein</topology>
    </subcellularLocation>
</comment>
<feature type="transmembrane region" description="Helical" evidence="7">
    <location>
        <begin position="262"/>
        <end position="284"/>
    </location>
</feature>
<comment type="similarity">
    <text evidence="7">Belongs to the binding-protein-dependent transport system permease family.</text>
</comment>